<dbReference type="Proteomes" id="UP000732105">
    <property type="component" value="Unassembled WGS sequence"/>
</dbReference>
<feature type="domain" description="DUF4131" evidence="8">
    <location>
        <begin position="37"/>
        <end position="196"/>
    </location>
</feature>
<reference evidence="9 10" key="1">
    <citation type="submission" date="2018-12" db="EMBL/GenBank/DDBJ databases">
        <title>Marinifilum JC070 sp. nov., a marine bacterium isolated from Yongle Blue Hole in the South China Sea.</title>
        <authorList>
            <person name="Fu T."/>
        </authorList>
    </citation>
    <scope>NUCLEOTIDE SEQUENCE [LARGE SCALE GENOMIC DNA]</scope>
    <source>
        <strain evidence="9 10">JC070</strain>
    </source>
</reference>
<comment type="subcellular location">
    <subcellularLocation>
        <location evidence="1">Cell membrane</location>
        <topology evidence="1">Multi-pass membrane protein</topology>
    </subcellularLocation>
</comment>
<accession>A0ABX1WZ90</accession>
<feature type="transmembrane region" description="Helical" evidence="6">
    <location>
        <begin position="296"/>
        <end position="327"/>
    </location>
</feature>
<keyword evidence="5 6" id="KW-0472">Membrane</keyword>
<comment type="caution">
    <text evidence="9">The sequence shown here is derived from an EMBL/GenBank/DDBJ whole genome shotgun (WGS) entry which is preliminary data.</text>
</comment>
<dbReference type="Pfam" id="PF03772">
    <property type="entry name" value="Competence"/>
    <property type="match status" value="1"/>
</dbReference>
<evidence type="ECO:0000256" key="5">
    <source>
        <dbReference type="ARBA" id="ARBA00023136"/>
    </source>
</evidence>
<name>A0ABX1WZ90_9BACT</name>
<keyword evidence="10" id="KW-1185">Reference proteome</keyword>
<evidence type="ECO:0000259" key="7">
    <source>
        <dbReference type="Pfam" id="PF03772"/>
    </source>
</evidence>
<dbReference type="PANTHER" id="PTHR30619:SF1">
    <property type="entry name" value="RECOMBINATION PROTEIN 2"/>
    <property type="match status" value="1"/>
</dbReference>
<feature type="transmembrane region" description="Helical" evidence="6">
    <location>
        <begin position="420"/>
        <end position="445"/>
    </location>
</feature>
<sequence length="691" mass="79426">MDFKELLRQHPFLRILLPLIFGILATESFDLSIGFVQIVLISGLLLNMAFVVIGRIRRSRELRLLHGMLVFLIIANLAAFRVQTVKKEMYITSTDENRNYLLELSENPNEKTKFYSCLAKIRSSIYNDVQRKETANVILYFRKDSLVKGLKTGDRILVDSKLNRVKNAGNPNEFDYAAYLKNRHVLYASYVESNKWIKKDGHAHWNLKAMAWQWRDQLLQIYREQGIKDEAFDILAALTLGYKAGLDPEVKKAWGDAGAMHVLAVSGLHVGIIYLVTSFILSFLLKIRYGRWFRALLLLTVLCMYALLTGLSPSVLRATCMFAFIVIGESMRRKGGIFNSLAASAFFLLLHDPYLIYSVGFQFSYLAVAGIVLLQPRFDRLILIQNTILNKFWQLTTVGLSAQIATFPLSIYYFNQFPSYFLLSGYVVILMAGILIYLSALLLFLSKIDFISHLLAWILQTSVELLHQIMIWIHNLPGAVVRNLFYSFYDVILLYLIICAVIFILIVKRKKAVFALIVLLIVYQIPNAIQNFQSEKKEIIVFNAGKNSLIALRQARNVFYLNDQKMDPIKKEFLSHNYSIKNRLYTIDSDTIREIDFRRFNHKGILIIGKNKCITEELLTTLKPDIVLLRKSGLKDYQILTKHTAVCSIVADGSVYNKDMKRLHEHEPESMAKLFVIKDRGAFRIDLSTEK</sequence>
<evidence type="ECO:0000256" key="1">
    <source>
        <dbReference type="ARBA" id="ARBA00004651"/>
    </source>
</evidence>
<dbReference type="RefSeq" id="WP_171596441.1">
    <property type="nucleotide sequence ID" value="NZ_RZNH01000029.1"/>
</dbReference>
<organism evidence="9 10">
    <name type="scientific">Marinifilum caeruleilacunae</name>
    <dbReference type="NCBI Taxonomy" id="2499076"/>
    <lineage>
        <taxon>Bacteria</taxon>
        <taxon>Pseudomonadati</taxon>
        <taxon>Bacteroidota</taxon>
        <taxon>Bacteroidia</taxon>
        <taxon>Marinilabiliales</taxon>
        <taxon>Marinifilaceae</taxon>
    </lineage>
</organism>
<feature type="transmembrane region" description="Helical" evidence="6">
    <location>
        <begin position="454"/>
        <end position="473"/>
    </location>
</feature>
<dbReference type="PANTHER" id="PTHR30619">
    <property type="entry name" value="DNA INTERNALIZATION/COMPETENCE PROTEIN COMEC/REC2"/>
    <property type="match status" value="1"/>
</dbReference>
<feature type="transmembrane region" description="Helical" evidence="6">
    <location>
        <begin position="485"/>
        <end position="505"/>
    </location>
</feature>
<evidence type="ECO:0000256" key="4">
    <source>
        <dbReference type="ARBA" id="ARBA00022989"/>
    </source>
</evidence>
<feature type="transmembrane region" description="Helical" evidence="6">
    <location>
        <begin position="35"/>
        <end position="53"/>
    </location>
</feature>
<keyword evidence="4 6" id="KW-1133">Transmembrane helix</keyword>
<feature type="transmembrane region" description="Helical" evidence="6">
    <location>
        <begin position="12"/>
        <end position="29"/>
    </location>
</feature>
<feature type="transmembrane region" description="Helical" evidence="6">
    <location>
        <begin position="354"/>
        <end position="374"/>
    </location>
</feature>
<evidence type="ECO:0000256" key="3">
    <source>
        <dbReference type="ARBA" id="ARBA00022692"/>
    </source>
</evidence>
<dbReference type="NCBIfam" id="TIGR00360">
    <property type="entry name" value="ComEC_N-term"/>
    <property type="match status" value="1"/>
</dbReference>
<evidence type="ECO:0000256" key="2">
    <source>
        <dbReference type="ARBA" id="ARBA00022475"/>
    </source>
</evidence>
<gene>
    <name evidence="9" type="ORF">ELS83_15265</name>
</gene>
<feature type="transmembrane region" description="Helical" evidence="6">
    <location>
        <begin position="259"/>
        <end position="284"/>
    </location>
</feature>
<dbReference type="EMBL" id="RZNH01000029">
    <property type="protein sequence ID" value="NOU61175.1"/>
    <property type="molecule type" value="Genomic_DNA"/>
</dbReference>
<proteinExistence type="predicted"/>
<evidence type="ECO:0000313" key="9">
    <source>
        <dbReference type="EMBL" id="NOU61175.1"/>
    </source>
</evidence>
<evidence type="ECO:0000259" key="8">
    <source>
        <dbReference type="Pfam" id="PF13567"/>
    </source>
</evidence>
<dbReference type="InterPro" id="IPR025405">
    <property type="entry name" value="DUF4131"/>
</dbReference>
<evidence type="ECO:0000256" key="6">
    <source>
        <dbReference type="SAM" id="Phobius"/>
    </source>
</evidence>
<feature type="transmembrane region" description="Helical" evidence="6">
    <location>
        <begin position="65"/>
        <end position="82"/>
    </location>
</feature>
<protein>
    <submittedName>
        <fullName evidence="9">ComEC family competence protein</fullName>
    </submittedName>
</protein>
<feature type="transmembrane region" description="Helical" evidence="6">
    <location>
        <begin position="512"/>
        <end position="529"/>
    </location>
</feature>
<keyword evidence="2" id="KW-1003">Cell membrane</keyword>
<dbReference type="InterPro" id="IPR052159">
    <property type="entry name" value="Competence_DNA_uptake"/>
</dbReference>
<keyword evidence="3 6" id="KW-0812">Transmembrane</keyword>
<feature type="transmembrane region" description="Helical" evidence="6">
    <location>
        <begin position="395"/>
        <end position="414"/>
    </location>
</feature>
<evidence type="ECO:0000313" key="10">
    <source>
        <dbReference type="Proteomes" id="UP000732105"/>
    </source>
</evidence>
<feature type="domain" description="ComEC/Rec2-related protein" evidence="7">
    <location>
        <begin position="238"/>
        <end position="505"/>
    </location>
</feature>
<dbReference type="Pfam" id="PF13567">
    <property type="entry name" value="DUF4131"/>
    <property type="match status" value="1"/>
</dbReference>
<dbReference type="InterPro" id="IPR004477">
    <property type="entry name" value="ComEC_N"/>
</dbReference>